<proteinExistence type="predicted"/>
<dbReference type="InterPro" id="IPR058240">
    <property type="entry name" value="rSAM_sf"/>
</dbReference>
<protein>
    <submittedName>
        <fullName evidence="1">S-adenosyl-L-methionine-dependent tRNA 4-demethylwyosine synthase TYW1</fullName>
    </submittedName>
</protein>
<comment type="caution">
    <text evidence="1">The sequence shown here is derived from an EMBL/GenBank/DDBJ whole genome shotgun (WGS) entry which is preliminary data.</text>
</comment>
<accession>A0AA35RNB3</accession>
<sequence length="92" mass="10382">MEEGMEAKHCALSLVGEPIMYPEINTLIGLLHDRGISTFLVTNAQFPDSIRSLVPVTQLYVSVDASTKESLKKIDRPLFRDFWPRFISSLEA</sequence>
<dbReference type="Proteomes" id="UP001174909">
    <property type="component" value="Unassembled WGS sequence"/>
</dbReference>
<dbReference type="GO" id="GO:0051539">
    <property type="term" value="F:4 iron, 4 sulfur cluster binding"/>
    <property type="evidence" value="ECO:0007669"/>
    <property type="project" value="InterPro"/>
</dbReference>
<organism evidence="1 2">
    <name type="scientific">Geodia barretti</name>
    <name type="common">Barrett's horny sponge</name>
    <dbReference type="NCBI Taxonomy" id="519541"/>
    <lineage>
        <taxon>Eukaryota</taxon>
        <taxon>Metazoa</taxon>
        <taxon>Porifera</taxon>
        <taxon>Demospongiae</taxon>
        <taxon>Heteroscleromorpha</taxon>
        <taxon>Tetractinellida</taxon>
        <taxon>Astrophorina</taxon>
        <taxon>Geodiidae</taxon>
        <taxon>Geodia</taxon>
    </lineage>
</organism>
<name>A0AA35RNB3_GEOBA</name>
<dbReference type="PANTHER" id="PTHR13930:SF0">
    <property type="entry name" value="S-ADENOSYL-L-METHIONINE-DEPENDENT TRNA 4-DEMETHYLWYOSINE SYNTHASE TYW1-RELATED"/>
    <property type="match status" value="1"/>
</dbReference>
<dbReference type="EMBL" id="CASHTH010001280">
    <property type="protein sequence ID" value="CAI8013621.1"/>
    <property type="molecule type" value="Genomic_DNA"/>
</dbReference>
<feature type="non-terminal residue" evidence="1">
    <location>
        <position position="92"/>
    </location>
</feature>
<dbReference type="AlphaFoldDB" id="A0AA35RNB3"/>
<dbReference type="InterPro" id="IPR013785">
    <property type="entry name" value="Aldolase_TIM"/>
</dbReference>
<dbReference type="PANTHER" id="PTHR13930">
    <property type="entry name" value="S-ADENOSYL-L-METHIONINE-DEPENDENT TRNA 4-DEMETHYLWYOSINE SYNTHASE"/>
    <property type="match status" value="1"/>
</dbReference>
<dbReference type="InterPro" id="IPR034556">
    <property type="entry name" value="tRNA_wybutosine-synthase"/>
</dbReference>
<gene>
    <name evidence="1" type="ORF">GBAR_LOCUS8607</name>
</gene>
<dbReference type="SUPFAM" id="SSF102114">
    <property type="entry name" value="Radical SAM enzymes"/>
    <property type="match status" value="1"/>
</dbReference>
<keyword evidence="2" id="KW-1185">Reference proteome</keyword>
<dbReference type="GO" id="GO:0031591">
    <property type="term" value="P:wybutosine biosynthetic process"/>
    <property type="evidence" value="ECO:0007669"/>
    <property type="project" value="TreeGrafter"/>
</dbReference>
<reference evidence="1" key="1">
    <citation type="submission" date="2023-03" db="EMBL/GenBank/DDBJ databases">
        <authorList>
            <person name="Steffen K."/>
            <person name="Cardenas P."/>
        </authorList>
    </citation>
    <scope>NUCLEOTIDE SEQUENCE</scope>
</reference>
<evidence type="ECO:0000313" key="1">
    <source>
        <dbReference type="EMBL" id="CAI8013621.1"/>
    </source>
</evidence>
<evidence type="ECO:0000313" key="2">
    <source>
        <dbReference type="Proteomes" id="UP001174909"/>
    </source>
</evidence>
<dbReference type="Gene3D" id="3.20.20.70">
    <property type="entry name" value="Aldolase class I"/>
    <property type="match status" value="1"/>
</dbReference>